<dbReference type="Gene3D" id="1.20.144.10">
    <property type="entry name" value="Phosphatidic acid phosphatase type 2/haloperoxidase"/>
    <property type="match status" value="1"/>
</dbReference>
<evidence type="ECO:0000313" key="3">
    <source>
        <dbReference type="EMBL" id="MBB5621154.1"/>
    </source>
</evidence>
<evidence type="ECO:0000313" key="4">
    <source>
        <dbReference type="Proteomes" id="UP000537718"/>
    </source>
</evidence>
<organism evidence="3 4">
    <name type="scientific">Pedobacter cryoconitis</name>
    <dbReference type="NCBI Taxonomy" id="188932"/>
    <lineage>
        <taxon>Bacteria</taxon>
        <taxon>Pseudomonadati</taxon>
        <taxon>Bacteroidota</taxon>
        <taxon>Sphingobacteriia</taxon>
        <taxon>Sphingobacteriales</taxon>
        <taxon>Sphingobacteriaceae</taxon>
        <taxon>Pedobacter</taxon>
    </lineage>
</organism>
<dbReference type="EC" id="3.6.1.27" evidence="3"/>
<dbReference type="CDD" id="cd01610">
    <property type="entry name" value="PAP2_like"/>
    <property type="match status" value="1"/>
</dbReference>
<evidence type="ECO:0000256" key="1">
    <source>
        <dbReference type="SAM" id="SignalP"/>
    </source>
</evidence>
<dbReference type="EMBL" id="JACHCF010000004">
    <property type="protein sequence ID" value="MBB5621154.1"/>
    <property type="molecule type" value="Genomic_DNA"/>
</dbReference>
<feature type="signal peptide" evidence="1">
    <location>
        <begin position="1"/>
        <end position="21"/>
    </location>
</feature>
<keyword evidence="1" id="KW-0732">Signal</keyword>
<evidence type="ECO:0000259" key="2">
    <source>
        <dbReference type="SMART" id="SM00014"/>
    </source>
</evidence>
<keyword evidence="3" id="KW-0378">Hydrolase</keyword>
<dbReference type="Proteomes" id="UP000537718">
    <property type="component" value="Unassembled WGS sequence"/>
</dbReference>
<name>A0A7W8YSV1_9SPHI</name>
<dbReference type="SMART" id="SM00014">
    <property type="entry name" value="acidPPc"/>
    <property type="match status" value="1"/>
</dbReference>
<gene>
    <name evidence="3" type="ORF">HDE69_002207</name>
</gene>
<dbReference type="PANTHER" id="PTHR14969">
    <property type="entry name" value="SPHINGOSINE-1-PHOSPHATE PHOSPHOHYDROLASE"/>
    <property type="match status" value="1"/>
</dbReference>
<dbReference type="PANTHER" id="PTHR14969:SF13">
    <property type="entry name" value="AT30094P"/>
    <property type="match status" value="1"/>
</dbReference>
<comment type="caution">
    <text evidence="3">The sequence shown here is derived from an EMBL/GenBank/DDBJ whole genome shotgun (WGS) entry which is preliminary data.</text>
</comment>
<feature type="domain" description="Phosphatidic acid phosphatase type 2/haloperoxidase" evidence="2">
    <location>
        <begin position="89"/>
        <end position="198"/>
    </location>
</feature>
<dbReference type="GO" id="GO:0050380">
    <property type="term" value="F:undecaprenyl-diphosphatase activity"/>
    <property type="evidence" value="ECO:0007669"/>
    <property type="project" value="UniProtKB-EC"/>
</dbReference>
<feature type="chain" id="PRO_5030692262" evidence="1">
    <location>
        <begin position="22"/>
        <end position="204"/>
    </location>
</feature>
<reference evidence="3 4" key="1">
    <citation type="submission" date="2020-08" db="EMBL/GenBank/DDBJ databases">
        <title>Genomic Encyclopedia of Type Strains, Phase IV (KMG-V): Genome sequencing to study the core and pangenomes of soil and plant-associated prokaryotes.</title>
        <authorList>
            <person name="Whitman W."/>
        </authorList>
    </citation>
    <scope>NUCLEOTIDE SEQUENCE [LARGE SCALE GENOMIC DNA]</scope>
    <source>
        <strain evidence="3 4">MP7CTX6</strain>
    </source>
</reference>
<protein>
    <submittedName>
        <fullName evidence="3">Undecaprenyl-diphosphatase</fullName>
        <ecNumber evidence="3">3.6.1.27</ecNumber>
    </submittedName>
</protein>
<accession>A0A7W8YSV1</accession>
<dbReference type="InterPro" id="IPR036938">
    <property type="entry name" value="PAP2/HPO_sf"/>
</dbReference>
<sequence>MKKHIMVLQLVVFAAIPFKLAAQGGLSPDNPIQKIDNRIMIDLSEHRTPEKTNVFMFLSKYNNLVNVAVPAGIFAAGVIDNDKGTRQNAMYIASSSAVNLLLTLVIKKIVKRPRPFLGQVKINAVYYPGQTSFPSGHTSSAFTTATALTQVYHKWYVIAPAYLWASSIGYSRMYLGVHYPSDVATGALVGTGTALSMGFLRPGH</sequence>
<dbReference type="AlphaFoldDB" id="A0A7W8YSV1"/>
<proteinExistence type="predicted"/>
<dbReference type="RefSeq" id="WP_260319756.1">
    <property type="nucleotide sequence ID" value="NZ_JACHCF010000004.1"/>
</dbReference>
<dbReference type="InterPro" id="IPR000326">
    <property type="entry name" value="PAP2/HPO"/>
</dbReference>
<dbReference type="SUPFAM" id="SSF48317">
    <property type="entry name" value="Acid phosphatase/Vanadium-dependent haloperoxidase"/>
    <property type="match status" value="1"/>
</dbReference>
<dbReference type="Pfam" id="PF01569">
    <property type="entry name" value="PAP2"/>
    <property type="match status" value="1"/>
</dbReference>